<dbReference type="SUPFAM" id="SSF63817">
    <property type="entry name" value="Sortase"/>
    <property type="match status" value="1"/>
</dbReference>
<evidence type="ECO:0000256" key="2">
    <source>
        <dbReference type="ARBA" id="ARBA00022801"/>
    </source>
</evidence>
<feature type="active site" description="Proton donor/acceptor" evidence="4">
    <location>
        <position position="150"/>
    </location>
</feature>
<dbReference type="InterPro" id="IPR042007">
    <property type="entry name" value="Sortase_A"/>
</dbReference>
<keyword evidence="3" id="KW-0788">Thiol protease</keyword>
<reference evidence="6 7" key="1">
    <citation type="submission" date="2016-10" db="EMBL/GenBank/DDBJ databases">
        <authorList>
            <person name="de Groot N.N."/>
        </authorList>
    </citation>
    <scope>NUCLEOTIDE SEQUENCE [LARGE SCALE GENOMIC DNA]</scope>
    <source>
        <strain evidence="6 7">DSM 15695</strain>
    </source>
</reference>
<name>A0A1H9F6Z3_9LACT</name>
<evidence type="ECO:0000256" key="3">
    <source>
        <dbReference type="ARBA" id="ARBA00022807"/>
    </source>
</evidence>
<dbReference type="EMBL" id="FOEN01000008">
    <property type="protein sequence ID" value="SEQ33701.1"/>
    <property type="molecule type" value="Genomic_DNA"/>
</dbReference>
<feature type="transmembrane region" description="Helical" evidence="5">
    <location>
        <begin position="21"/>
        <end position="39"/>
    </location>
</feature>
<sequence length="250" mass="27580">MATRNGRTRSERHQRRKGGRWRIVLATILLIIGGALLALNPIKRMLIEQGTEASGVAHLTAEQIKENKKKNVTYNFDDIEQLDAASVVRDKLLGNAEASELPTIGAIAIPELGMNLPIHMGVSNVGMYLGAGTLDPNQEMGKSNYPLASHHSIDQNLLFAPLMKAKYGQKIYLTDLEKVYEYTIDYIEQVPAEAVYLLDPTEEAVVTLITCDYGLVDRVVVRGTLSDEMKIQDADPAVLKTFEIDQTIAG</sequence>
<evidence type="ECO:0000256" key="1">
    <source>
        <dbReference type="ARBA" id="ARBA00022670"/>
    </source>
</evidence>
<dbReference type="STRING" id="89093.SAMN04488558_10893"/>
<dbReference type="InterPro" id="IPR005754">
    <property type="entry name" value="Sortase"/>
</dbReference>
<keyword evidence="5" id="KW-0472">Membrane</keyword>
<dbReference type="RefSeq" id="WP_092572290.1">
    <property type="nucleotide sequence ID" value="NZ_FOEN01000008.1"/>
</dbReference>
<organism evidence="6 7">
    <name type="scientific">Ignavigranum ruoffiae</name>
    <dbReference type="NCBI Taxonomy" id="89093"/>
    <lineage>
        <taxon>Bacteria</taxon>
        <taxon>Bacillati</taxon>
        <taxon>Bacillota</taxon>
        <taxon>Bacilli</taxon>
        <taxon>Lactobacillales</taxon>
        <taxon>Aerococcaceae</taxon>
        <taxon>Ignavigranum</taxon>
    </lineage>
</organism>
<dbReference type="GO" id="GO:0006508">
    <property type="term" value="P:proteolysis"/>
    <property type="evidence" value="ECO:0007669"/>
    <property type="project" value="UniProtKB-KW"/>
</dbReference>
<dbReference type="Proteomes" id="UP000198833">
    <property type="component" value="Unassembled WGS sequence"/>
</dbReference>
<keyword evidence="5" id="KW-0812">Transmembrane</keyword>
<dbReference type="AlphaFoldDB" id="A0A1H9F6Z3"/>
<proteinExistence type="predicted"/>
<protein>
    <submittedName>
        <fullName evidence="6">Sortase A</fullName>
    </submittedName>
</protein>
<dbReference type="Pfam" id="PF04203">
    <property type="entry name" value="Sortase"/>
    <property type="match status" value="1"/>
</dbReference>
<evidence type="ECO:0000313" key="6">
    <source>
        <dbReference type="EMBL" id="SEQ33701.1"/>
    </source>
</evidence>
<keyword evidence="2" id="KW-0378">Hydrolase</keyword>
<dbReference type="GO" id="GO:0008234">
    <property type="term" value="F:cysteine-type peptidase activity"/>
    <property type="evidence" value="ECO:0007669"/>
    <property type="project" value="UniProtKB-KW"/>
</dbReference>
<feature type="active site" description="Acyl-thioester intermediate" evidence="4">
    <location>
        <position position="211"/>
    </location>
</feature>
<dbReference type="CDD" id="cd06165">
    <property type="entry name" value="Sortase_A"/>
    <property type="match status" value="1"/>
</dbReference>
<dbReference type="Gene3D" id="2.40.260.10">
    <property type="entry name" value="Sortase"/>
    <property type="match status" value="1"/>
</dbReference>
<dbReference type="NCBIfam" id="TIGR01076">
    <property type="entry name" value="sortase_fam"/>
    <property type="match status" value="1"/>
</dbReference>
<dbReference type="OrthoDB" id="1648028at2"/>
<keyword evidence="7" id="KW-1185">Reference proteome</keyword>
<evidence type="ECO:0000313" key="7">
    <source>
        <dbReference type="Proteomes" id="UP000198833"/>
    </source>
</evidence>
<dbReference type="InterPro" id="IPR023365">
    <property type="entry name" value="Sortase_dom-sf"/>
</dbReference>
<gene>
    <name evidence="6" type="ORF">SAMN04488558_10893</name>
</gene>
<keyword evidence="5" id="KW-1133">Transmembrane helix</keyword>
<evidence type="ECO:0000256" key="5">
    <source>
        <dbReference type="SAM" id="Phobius"/>
    </source>
</evidence>
<evidence type="ECO:0000256" key="4">
    <source>
        <dbReference type="PIRSR" id="PIRSR605754-1"/>
    </source>
</evidence>
<keyword evidence="1" id="KW-0645">Protease</keyword>
<accession>A0A1H9F6Z3</accession>